<proteinExistence type="predicted"/>
<feature type="region of interest" description="Disordered" evidence="7">
    <location>
        <begin position="1"/>
        <end position="178"/>
    </location>
</feature>
<feature type="compositionally biased region" description="Low complexity" evidence="7">
    <location>
        <begin position="150"/>
        <end position="161"/>
    </location>
</feature>
<gene>
    <name evidence="9" type="ORF">LOTGIDRAFT_161510</name>
</gene>
<dbReference type="FunFam" id="3.40.50.300:FF:000500">
    <property type="entry name" value="ATP-dependent RNA helicase DHX29"/>
    <property type="match status" value="1"/>
</dbReference>
<keyword evidence="4" id="KW-0347">Helicase</keyword>
<dbReference type="PANTHER" id="PTHR18934:SF237">
    <property type="entry name" value="ATP-DEPENDENT DNA_RNA HELICASE DHX36"/>
    <property type="match status" value="1"/>
</dbReference>
<dbReference type="AlphaFoldDB" id="V4ABU4"/>
<feature type="compositionally biased region" description="Basic and acidic residues" evidence="7">
    <location>
        <begin position="162"/>
        <end position="172"/>
    </location>
</feature>
<dbReference type="PANTHER" id="PTHR18934">
    <property type="entry name" value="ATP-DEPENDENT RNA HELICASE"/>
    <property type="match status" value="1"/>
</dbReference>
<dbReference type="SMART" id="SM00487">
    <property type="entry name" value="DEXDc"/>
    <property type="match status" value="1"/>
</dbReference>
<dbReference type="GO" id="GO:0002151">
    <property type="term" value="F:G-quadruplex RNA binding"/>
    <property type="evidence" value="ECO:0007669"/>
    <property type="project" value="TreeGrafter"/>
</dbReference>
<dbReference type="InterPro" id="IPR027417">
    <property type="entry name" value="P-loop_NTPase"/>
</dbReference>
<comment type="catalytic activity">
    <reaction evidence="6">
        <text>ATP + H2O = ADP + phosphate + H(+)</text>
        <dbReference type="Rhea" id="RHEA:13065"/>
        <dbReference type="ChEBI" id="CHEBI:15377"/>
        <dbReference type="ChEBI" id="CHEBI:15378"/>
        <dbReference type="ChEBI" id="CHEBI:30616"/>
        <dbReference type="ChEBI" id="CHEBI:43474"/>
        <dbReference type="ChEBI" id="CHEBI:456216"/>
        <dbReference type="EC" id="3.6.4.13"/>
    </reaction>
</comment>
<dbReference type="RefSeq" id="XP_009055130.1">
    <property type="nucleotide sequence ID" value="XM_009056882.1"/>
</dbReference>
<feature type="compositionally biased region" description="Basic residues" evidence="7">
    <location>
        <begin position="1"/>
        <end position="18"/>
    </location>
</feature>
<evidence type="ECO:0000256" key="5">
    <source>
        <dbReference type="ARBA" id="ARBA00022840"/>
    </source>
</evidence>
<dbReference type="GO" id="GO:0005737">
    <property type="term" value="C:cytoplasm"/>
    <property type="evidence" value="ECO:0007669"/>
    <property type="project" value="TreeGrafter"/>
</dbReference>
<keyword evidence="10" id="KW-1185">Reference proteome</keyword>
<evidence type="ECO:0000259" key="8">
    <source>
        <dbReference type="PROSITE" id="PS51192"/>
    </source>
</evidence>
<dbReference type="Pfam" id="PF07717">
    <property type="entry name" value="OB_NTP_bind"/>
    <property type="match status" value="1"/>
</dbReference>
<keyword evidence="2" id="KW-0547">Nucleotide-binding</keyword>
<dbReference type="HOGENOM" id="CLU_393947_0_0_1"/>
<dbReference type="GeneID" id="20238712"/>
<evidence type="ECO:0000256" key="4">
    <source>
        <dbReference type="ARBA" id="ARBA00022806"/>
    </source>
</evidence>
<dbReference type="GO" id="GO:0003678">
    <property type="term" value="F:DNA helicase activity"/>
    <property type="evidence" value="ECO:0007669"/>
    <property type="project" value="TreeGrafter"/>
</dbReference>
<feature type="domain" description="Helicase ATP-binding" evidence="8">
    <location>
        <begin position="260"/>
        <end position="430"/>
    </location>
</feature>
<evidence type="ECO:0000256" key="7">
    <source>
        <dbReference type="SAM" id="MobiDB-lite"/>
    </source>
</evidence>
<evidence type="ECO:0000313" key="10">
    <source>
        <dbReference type="Proteomes" id="UP000030746"/>
    </source>
</evidence>
<dbReference type="GO" id="GO:0003724">
    <property type="term" value="F:RNA helicase activity"/>
    <property type="evidence" value="ECO:0007669"/>
    <property type="project" value="UniProtKB-EC"/>
</dbReference>
<evidence type="ECO:0000256" key="1">
    <source>
        <dbReference type="ARBA" id="ARBA00012552"/>
    </source>
</evidence>
<feature type="compositionally biased region" description="Basic and acidic residues" evidence="7">
    <location>
        <begin position="25"/>
        <end position="56"/>
    </location>
</feature>
<dbReference type="GO" id="GO:0005634">
    <property type="term" value="C:nucleus"/>
    <property type="evidence" value="ECO:0007669"/>
    <property type="project" value="TreeGrafter"/>
</dbReference>
<dbReference type="Proteomes" id="UP000030746">
    <property type="component" value="Unassembled WGS sequence"/>
</dbReference>
<accession>V4ABU4</accession>
<name>V4ABU4_LOTGI</name>
<reference evidence="9 10" key="1">
    <citation type="journal article" date="2013" name="Nature">
        <title>Insights into bilaterian evolution from three spiralian genomes.</title>
        <authorList>
            <person name="Simakov O."/>
            <person name="Marletaz F."/>
            <person name="Cho S.J."/>
            <person name="Edsinger-Gonzales E."/>
            <person name="Havlak P."/>
            <person name="Hellsten U."/>
            <person name="Kuo D.H."/>
            <person name="Larsson T."/>
            <person name="Lv J."/>
            <person name="Arendt D."/>
            <person name="Savage R."/>
            <person name="Osoegawa K."/>
            <person name="de Jong P."/>
            <person name="Grimwood J."/>
            <person name="Chapman J.A."/>
            <person name="Shapiro H."/>
            <person name="Aerts A."/>
            <person name="Otillar R.P."/>
            <person name="Terry A.Y."/>
            <person name="Boore J.L."/>
            <person name="Grigoriev I.V."/>
            <person name="Lindberg D.R."/>
            <person name="Seaver E.C."/>
            <person name="Weisblat D.A."/>
            <person name="Putnam N.H."/>
            <person name="Rokhsar D.S."/>
        </authorList>
    </citation>
    <scope>NUCLEOTIDE SEQUENCE [LARGE SCALE GENOMIC DNA]</scope>
</reference>
<dbReference type="STRING" id="225164.V4ABU4"/>
<dbReference type="EMBL" id="KB201847">
    <property type="protein sequence ID" value="ESO94287.1"/>
    <property type="molecule type" value="Genomic_DNA"/>
</dbReference>
<dbReference type="KEGG" id="lgi:LOTGIDRAFT_161510"/>
<evidence type="ECO:0000256" key="2">
    <source>
        <dbReference type="ARBA" id="ARBA00022741"/>
    </source>
</evidence>
<dbReference type="InterPro" id="IPR014001">
    <property type="entry name" value="Helicase_ATP-bd"/>
</dbReference>
<feature type="compositionally biased region" description="Basic and acidic residues" evidence="7">
    <location>
        <begin position="86"/>
        <end position="98"/>
    </location>
</feature>
<dbReference type="OMA" id="KMWKMSK"/>
<keyword evidence="5" id="KW-0067">ATP-binding</keyword>
<dbReference type="Gene3D" id="3.40.50.300">
    <property type="entry name" value="P-loop containing nucleotide triphosphate hydrolases"/>
    <property type="match status" value="1"/>
</dbReference>
<organism evidence="9 10">
    <name type="scientific">Lottia gigantea</name>
    <name type="common">Giant owl limpet</name>
    <dbReference type="NCBI Taxonomy" id="225164"/>
    <lineage>
        <taxon>Eukaryota</taxon>
        <taxon>Metazoa</taxon>
        <taxon>Spiralia</taxon>
        <taxon>Lophotrochozoa</taxon>
        <taxon>Mollusca</taxon>
        <taxon>Gastropoda</taxon>
        <taxon>Patellogastropoda</taxon>
        <taxon>Lottioidea</taxon>
        <taxon>Lottiidae</taxon>
        <taxon>Lottia</taxon>
    </lineage>
</organism>
<sequence>MSGYRHHRGQGYRGRGGRGRYYGDGGRRDNDDGRGYNNGRDHSPGDRYEDSGDSFRGKSGRGRGGRPPPGLKGREIGMWYARKSQAAKDKREKLDRPVVHVNAQEQRKIRAALNDLDDEPSDQSHQTGGMNQQATSYGRDWFDEDPHQASASNFTSSSSSDPRSDPTHIRFEDENDSDEELEISGFKEYLEVSKLESEDYIDLTKCDVSDCSQPEEDYRSSKLDQIYKQDLDDKMTNEKYISMLNFRKKLPAYQMKDEIIQTISTNQVVVISGETGCGKTTQVPQFVLDNAIAQGRGSQCHVICTQPRRISAISVSQRVAQERVVKCGDGDEVGFMIRLEKKLPRPRGSLLFCTTGCVLKFLESDPMLNRATHIIIDEIHERDLQSDFLMIILKDILPHRPDLKVVLMSATLNAELFSQYFNGSPMLHIPGFTYPVEEFYLEDVMEMIQYQAENKPNYFKPTRFRRKGQEAENEYRREIEREEWLQSLRGKYSNRTISSLKLVDDKKDMKGQLATLLQEVGFTSSSNPKHREANMNSDNLSLVKAIICAGLYPNVAMIGKIPKSKFKTVKLNLKHGQKAAMHPSSVNAYSQFFDEKWVIFHKKMRTSDIYIYDCTTISPYPLLLFGGEINLLQDAGDCVSVDGWIIFKAKPDVANLVKDLRVRLDKVLEQKITKPGPTDWTHGSKEGSLMKLIIDLMSQK</sequence>
<evidence type="ECO:0000256" key="3">
    <source>
        <dbReference type="ARBA" id="ARBA00022801"/>
    </source>
</evidence>
<dbReference type="GO" id="GO:0016787">
    <property type="term" value="F:hydrolase activity"/>
    <property type="evidence" value="ECO:0007669"/>
    <property type="project" value="UniProtKB-KW"/>
</dbReference>
<dbReference type="EC" id="3.6.4.13" evidence="1"/>
<keyword evidence="3" id="KW-0378">Hydrolase</keyword>
<protein>
    <recommendedName>
        <fullName evidence="1">RNA helicase</fullName>
        <ecNumber evidence="1">3.6.4.13</ecNumber>
    </recommendedName>
</protein>
<dbReference type="InterPro" id="IPR059023">
    <property type="entry name" value="RNA_hel_CTD"/>
</dbReference>
<feature type="compositionally biased region" description="Polar residues" evidence="7">
    <location>
        <begin position="123"/>
        <end position="136"/>
    </location>
</feature>
<dbReference type="PROSITE" id="PS51192">
    <property type="entry name" value="HELICASE_ATP_BIND_1"/>
    <property type="match status" value="1"/>
</dbReference>
<dbReference type="SUPFAM" id="SSF52540">
    <property type="entry name" value="P-loop containing nucleoside triphosphate hydrolases"/>
    <property type="match status" value="1"/>
</dbReference>
<dbReference type="InterPro" id="IPR011545">
    <property type="entry name" value="DEAD/DEAH_box_helicase_dom"/>
</dbReference>
<dbReference type="Pfam" id="PF00270">
    <property type="entry name" value="DEAD"/>
    <property type="match status" value="1"/>
</dbReference>
<dbReference type="InterPro" id="IPR011709">
    <property type="entry name" value="DEAD-box_helicase_OB_fold"/>
</dbReference>
<dbReference type="GO" id="GO:0005524">
    <property type="term" value="F:ATP binding"/>
    <property type="evidence" value="ECO:0007669"/>
    <property type="project" value="UniProtKB-KW"/>
</dbReference>
<evidence type="ECO:0000256" key="6">
    <source>
        <dbReference type="ARBA" id="ARBA00047984"/>
    </source>
</evidence>
<dbReference type="CTD" id="20238712"/>
<dbReference type="Pfam" id="PF26026">
    <property type="entry name" value="RNA_hel_CTD"/>
    <property type="match status" value="1"/>
</dbReference>
<evidence type="ECO:0000313" key="9">
    <source>
        <dbReference type="EMBL" id="ESO94287.1"/>
    </source>
</evidence>
<dbReference type="OrthoDB" id="5600252at2759"/>